<organism evidence="1 2">
    <name type="scientific">Nonomuraea longicatena</name>
    <dbReference type="NCBI Taxonomy" id="83682"/>
    <lineage>
        <taxon>Bacteria</taxon>
        <taxon>Bacillati</taxon>
        <taxon>Actinomycetota</taxon>
        <taxon>Actinomycetes</taxon>
        <taxon>Streptosporangiales</taxon>
        <taxon>Streptosporangiaceae</taxon>
        <taxon>Nonomuraea</taxon>
    </lineage>
</organism>
<comment type="caution">
    <text evidence="1">The sequence shown here is derived from an EMBL/GenBank/DDBJ whole genome shotgun (WGS) entry which is preliminary data.</text>
</comment>
<proteinExistence type="predicted"/>
<evidence type="ECO:0000313" key="1">
    <source>
        <dbReference type="EMBL" id="GAA0913368.1"/>
    </source>
</evidence>
<dbReference type="Proteomes" id="UP001501578">
    <property type="component" value="Unassembled WGS sequence"/>
</dbReference>
<gene>
    <name evidence="1" type="ORF">GCM10009560_05340</name>
</gene>
<dbReference type="EMBL" id="BAAAHQ010000001">
    <property type="protein sequence ID" value="GAA0913368.1"/>
    <property type="molecule type" value="Genomic_DNA"/>
</dbReference>
<sequence>MIDARHARVAEGLSELELWLGDQIRGGLAASGPEGWSAMARRLVDAQAPGAAGLVSRLVRLPASGAWPERLLAEYSLLRLLAVAYRRRAHLPPPLARTVLTRVGFPVARAEVLAAAPVRDHWRVVGSRVEEEDRVTAQRVWLRGRDSGRAALLLAYVGPGRPLPDAPAVGACLEIDLRFYPGAAPLRALASIPDVPFPGAVLDASVPGVPVPVPGVPVSGVSVADGGSGGLCATTCSHASSATACSCASSAAACADGPPIGEVPAGVSAEQALSEVGAALAADPWTDSWPVVVTGTVAELGGLGFHWSFHDPWRLIAVSGGRPVTVAAEWTPYGLRPMTVWDEDGSAVVL</sequence>
<reference evidence="1 2" key="1">
    <citation type="journal article" date="2019" name="Int. J. Syst. Evol. Microbiol.">
        <title>The Global Catalogue of Microorganisms (GCM) 10K type strain sequencing project: providing services to taxonomists for standard genome sequencing and annotation.</title>
        <authorList>
            <consortium name="The Broad Institute Genomics Platform"/>
            <consortium name="The Broad Institute Genome Sequencing Center for Infectious Disease"/>
            <person name="Wu L."/>
            <person name="Ma J."/>
        </authorList>
    </citation>
    <scope>NUCLEOTIDE SEQUENCE [LARGE SCALE GENOMIC DNA]</scope>
    <source>
        <strain evidence="1 2">JCM 11136</strain>
    </source>
</reference>
<evidence type="ECO:0000313" key="2">
    <source>
        <dbReference type="Proteomes" id="UP001501578"/>
    </source>
</evidence>
<name>A0ABN1NNB6_9ACTN</name>
<accession>A0ABN1NNB6</accession>
<dbReference type="RefSeq" id="WP_343948025.1">
    <property type="nucleotide sequence ID" value="NZ_BAAAHQ010000001.1"/>
</dbReference>
<protein>
    <submittedName>
        <fullName evidence="1">Uncharacterized protein</fullName>
    </submittedName>
</protein>
<keyword evidence="2" id="KW-1185">Reference proteome</keyword>